<keyword evidence="2 9" id="KW-1003">Cell membrane</keyword>
<keyword evidence="4 9" id="KW-0812">Transmembrane</keyword>
<feature type="active site" evidence="9">
    <location>
        <position position="141"/>
    </location>
</feature>
<feature type="transmembrane region" description="Helical" evidence="9">
    <location>
        <begin position="135"/>
        <end position="157"/>
    </location>
</feature>
<dbReference type="Pfam" id="PF01252">
    <property type="entry name" value="Peptidase_A8"/>
    <property type="match status" value="1"/>
</dbReference>
<evidence type="ECO:0000256" key="5">
    <source>
        <dbReference type="ARBA" id="ARBA00022750"/>
    </source>
</evidence>
<dbReference type="GO" id="GO:0004190">
    <property type="term" value="F:aspartic-type endopeptidase activity"/>
    <property type="evidence" value="ECO:0007669"/>
    <property type="project" value="UniProtKB-EC"/>
</dbReference>
<comment type="caution">
    <text evidence="9">Lacks conserved residue(s) required for the propagation of feature annotation.</text>
</comment>
<comment type="caution">
    <text evidence="12">The sequence shown here is derived from an EMBL/GenBank/DDBJ whole genome shotgun (WGS) entry which is preliminary data.</text>
</comment>
<dbReference type="EMBL" id="JAGIOB010000001">
    <property type="protein sequence ID" value="MBP2418407.1"/>
    <property type="molecule type" value="Genomic_DNA"/>
</dbReference>
<accession>A0ABS4ZCG1</accession>
<feature type="compositionally biased region" description="Low complexity" evidence="11">
    <location>
        <begin position="172"/>
        <end position="184"/>
    </location>
</feature>
<dbReference type="PRINTS" id="PR00781">
    <property type="entry name" value="LIPOSIGPTASE"/>
</dbReference>
<gene>
    <name evidence="9" type="primary">lspA</name>
    <name evidence="12" type="ORF">JOF54_003329</name>
</gene>
<evidence type="ECO:0000256" key="10">
    <source>
        <dbReference type="RuleBase" id="RU004181"/>
    </source>
</evidence>
<dbReference type="RefSeq" id="WP_307804296.1">
    <property type="nucleotide sequence ID" value="NZ_BAAAMH010000002.1"/>
</dbReference>
<feature type="active site" evidence="9">
    <location>
        <position position="127"/>
    </location>
</feature>
<feature type="transmembrane region" description="Helical" evidence="9">
    <location>
        <begin position="94"/>
        <end position="115"/>
    </location>
</feature>
<comment type="subcellular location">
    <subcellularLocation>
        <location evidence="9">Cell membrane</location>
        <topology evidence="9">Multi-pass membrane protein</topology>
    </subcellularLocation>
</comment>
<dbReference type="InterPro" id="IPR001872">
    <property type="entry name" value="Peptidase_A8"/>
</dbReference>
<evidence type="ECO:0000256" key="11">
    <source>
        <dbReference type="SAM" id="MobiDB-lite"/>
    </source>
</evidence>
<evidence type="ECO:0000256" key="6">
    <source>
        <dbReference type="ARBA" id="ARBA00022801"/>
    </source>
</evidence>
<proteinExistence type="inferred from homology"/>
<evidence type="ECO:0000256" key="2">
    <source>
        <dbReference type="ARBA" id="ARBA00022475"/>
    </source>
</evidence>
<dbReference type="Proteomes" id="UP000758168">
    <property type="component" value="Unassembled WGS sequence"/>
</dbReference>
<comment type="pathway">
    <text evidence="9">Protein modification; lipoprotein biosynthesis (signal peptide cleavage).</text>
</comment>
<comment type="function">
    <text evidence="9">This protein specifically catalyzes the removal of signal peptides from prolipoproteins.</text>
</comment>
<keyword evidence="6 9" id="KW-0378">Hydrolase</keyword>
<keyword evidence="13" id="KW-1185">Reference proteome</keyword>
<evidence type="ECO:0000313" key="13">
    <source>
        <dbReference type="Proteomes" id="UP000758168"/>
    </source>
</evidence>
<dbReference type="EC" id="3.4.23.36" evidence="9"/>
<dbReference type="PANTHER" id="PTHR33695">
    <property type="entry name" value="LIPOPROTEIN SIGNAL PEPTIDASE"/>
    <property type="match status" value="1"/>
</dbReference>
<dbReference type="HAMAP" id="MF_00161">
    <property type="entry name" value="LspA"/>
    <property type="match status" value="1"/>
</dbReference>
<evidence type="ECO:0000313" key="12">
    <source>
        <dbReference type="EMBL" id="MBP2418407.1"/>
    </source>
</evidence>
<feature type="transmembrane region" description="Helical" evidence="9">
    <location>
        <begin position="66"/>
        <end position="87"/>
    </location>
</feature>
<organism evidence="12 13">
    <name type="scientific">Microlunatus capsulatus</name>
    <dbReference type="NCBI Taxonomy" id="99117"/>
    <lineage>
        <taxon>Bacteria</taxon>
        <taxon>Bacillati</taxon>
        <taxon>Actinomycetota</taxon>
        <taxon>Actinomycetes</taxon>
        <taxon>Propionibacteriales</taxon>
        <taxon>Propionibacteriaceae</taxon>
        <taxon>Microlunatus</taxon>
    </lineage>
</organism>
<evidence type="ECO:0000256" key="8">
    <source>
        <dbReference type="ARBA" id="ARBA00023136"/>
    </source>
</evidence>
<evidence type="ECO:0000256" key="9">
    <source>
        <dbReference type="HAMAP-Rule" id="MF_00161"/>
    </source>
</evidence>
<sequence length="190" mass="20033">MLTAAHRRRLRWLFAVVALVGLALDVVTKVVAVDQLEPGRPVPLLGGLLTLRLIRNPGAAFSTGEGITPVFALAACAVLVFVVVRLAPRLGHPAWSVALGLLCAGVSGNLVDRFVRQPGVLRGHVVDFLQLPHWPIFNVADMCITSAAVLIMVLSVIKNVGISGERYGRGSAPAEPVAATPTAPREAEDA</sequence>
<feature type="region of interest" description="Disordered" evidence="11">
    <location>
        <begin position="167"/>
        <end position="190"/>
    </location>
</feature>
<comment type="catalytic activity">
    <reaction evidence="9">
        <text>Release of signal peptides from bacterial membrane prolipoproteins. Hydrolyzes -Xaa-Yaa-Zaa-|-(S,diacylglyceryl)Cys-, in which Xaa is hydrophobic (preferably Leu), and Yaa (Ala or Ser) and Zaa (Gly or Ala) have small, neutral side chains.</text>
        <dbReference type="EC" id="3.4.23.36"/>
    </reaction>
</comment>
<evidence type="ECO:0000256" key="3">
    <source>
        <dbReference type="ARBA" id="ARBA00022670"/>
    </source>
</evidence>
<keyword evidence="8 9" id="KW-0472">Membrane</keyword>
<keyword evidence="5 9" id="KW-0064">Aspartyl protease</keyword>
<keyword evidence="7 9" id="KW-1133">Transmembrane helix</keyword>
<evidence type="ECO:0000256" key="7">
    <source>
        <dbReference type="ARBA" id="ARBA00022989"/>
    </source>
</evidence>
<keyword evidence="3 9" id="KW-0645">Protease</keyword>
<evidence type="ECO:0000256" key="4">
    <source>
        <dbReference type="ARBA" id="ARBA00022692"/>
    </source>
</evidence>
<reference evidence="12 13" key="1">
    <citation type="submission" date="2021-03" db="EMBL/GenBank/DDBJ databases">
        <title>Sequencing the genomes of 1000 actinobacteria strains.</title>
        <authorList>
            <person name="Klenk H.-P."/>
        </authorList>
    </citation>
    <scope>NUCLEOTIDE SEQUENCE [LARGE SCALE GENOMIC DNA]</scope>
    <source>
        <strain evidence="12 13">DSM 12936</strain>
    </source>
</reference>
<protein>
    <recommendedName>
        <fullName evidence="9">Lipoprotein signal peptidase</fullName>
        <ecNumber evidence="9">3.4.23.36</ecNumber>
    </recommendedName>
    <alternativeName>
        <fullName evidence="9">Prolipoprotein signal peptidase</fullName>
    </alternativeName>
    <alternativeName>
        <fullName evidence="9">Signal peptidase II</fullName>
        <shortName evidence="9">SPase II</shortName>
    </alternativeName>
</protein>
<evidence type="ECO:0000256" key="1">
    <source>
        <dbReference type="ARBA" id="ARBA00006139"/>
    </source>
</evidence>
<name>A0ABS4ZCG1_9ACTN</name>
<comment type="similarity">
    <text evidence="1 9 10">Belongs to the peptidase A8 family.</text>
</comment>
<dbReference type="PANTHER" id="PTHR33695:SF1">
    <property type="entry name" value="LIPOPROTEIN SIGNAL PEPTIDASE"/>
    <property type="match status" value="1"/>
</dbReference>